<reference evidence="2" key="1">
    <citation type="journal article" date="2019" name="Int. J. Syst. Evol. Microbiol.">
        <title>The Global Catalogue of Microorganisms (GCM) 10K type strain sequencing project: providing services to taxonomists for standard genome sequencing and annotation.</title>
        <authorList>
            <consortium name="The Broad Institute Genomics Platform"/>
            <consortium name="The Broad Institute Genome Sequencing Center for Infectious Disease"/>
            <person name="Wu L."/>
            <person name="Ma J."/>
        </authorList>
    </citation>
    <scope>NUCLEOTIDE SEQUENCE [LARGE SCALE GENOMIC DNA]</scope>
    <source>
        <strain evidence="2">JCM 12696</strain>
    </source>
</reference>
<comment type="caution">
    <text evidence="1">The sequence shown here is derived from an EMBL/GenBank/DDBJ whole genome shotgun (WGS) entry which is preliminary data.</text>
</comment>
<evidence type="ECO:0000313" key="1">
    <source>
        <dbReference type="EMBL" id="GAA1198597.1"/>
    </source>
</evidence>
<keyword evidence="2" id="KW-1185">Reference proteome</keyword>
<organism evidence="1 2">
    <name type="scientific">Streptomyces hebeiensis</name>
    <dbReference type="NCBI Taxonomy" id="229486"/>
    <lineage>
        <taxon>Bacteria</taxon>
        <taxon>Bacillati</taxon>
        <taxon>Actinomycetota</taxon>
        <taxon>Actinomycetes</taxon>
        <taxon>Kitasatosporales</taxon>
        <taxon>Streptomycetaceae</taxon>
        <taxon>Streptomyces</taxon>
    </lineage>
</organism>
<proteinExistence type="predicted"/>
<dbReference type="RefSeq" id="WP_344284535.1">
    <property type="nucleotide sequence ID" value="NZ_BAAAKV010000096.1"/>
</dbReference>
<gene>
    <name evidence="1" type="ORF">GCM10009654_64100</name>
</gene>
<sequence>MDGIRARLVGLADGTVDRESAGGWAWVWVAERDTEVTDRRLWRHLDTLSGADSMVDPDTYLYDRTDFEDWLRELPPPAWFPAGPDSYRLLLDLAPAGSPERMVVTAAGAPDADGVAAVLDLLAERLVSVGYDGGWEEPNATGRRIEALIDVFGGLGEG</sequence>
<name>A0ABP4FTX9_9ACTN</name>
<protein>
    <submittedName>
        <fullName evidence="1">Uncharacterized protein</fullName>
    </submittedName>
</protein>
<evidence type="ECO:0000313" key="2">
    <source>
        <dbReference type="Proteomes" id="UP001501371"/>
    </source>
</evidence>
<accession>A0ABP4FTX9</accession>
<dbReference type="EMBL" id="BAAAKV010000096">
    <property type="protein sequence ID" value="GAA1198597.1"/>
    <property type="molecule type" value="Genomic_DNA"/>
</dbReference>
<dbReference type="Proteomes" id="UP001501371">
    <property type="component" value="Unassembled WGS sequence"/>
</dbReference>